<evidence type="ECO:0000259" key="14">
    <source>
        <dbReference type="PROSITE" id="PS50109"/>
    </source>
</evidence>
<evidence type="ECO:0000313" key="16">
    <source>
        <dbReference type="Proteomes" id="UP000184609"/>
    </source>
</evidence>
<sequence>MDFPPFYHQKSSFKEVRTKQFFRKMESAFLQLSLPTDEQLVGILITGKDGIGKSFLTKQYLKSNSYQLLISDQTSQLHNIPYSALKGALGPFLSEKIKRMNSGEFSRFSKEVRTVLGAEFSLLSEYLPELSLLLDSDSNEFQSQLPKVESQLYLVFRKFFECLSKYFKSPLVWLVDDFQWIDGSTSNLIQYLLANLDSSVLSLVAVADFDESDQNKVSQLLNSLAWFHKHIHTIHLDFLEDFNAKELIENRLGGSVNEELAQLLNESSEGLPSTLILILETLILEDLIQKKKGKWNGDIDLISQRLIGEKKDHLLNKIYESLSSLQKEILGMVACVKELDLKRVRKIFSNHDELGDSLKKLFLENFLSLQNDKLFIEEAIREAVLSNLGKEEIQKFHLALGEQLLNEIWGEKNVSELVILAQHFQQVAGYLQTHQEKERIIKLMVQVAKIQREEHSFSQAKGFLTTARDLLKGEKWTDKGDLIGHVWLERARVEYYMGEFDVAEILLDELLEQNRDSQLRFLAFELKIIVNNHLGRYRKSVFILTEILNELGLRLPSVQEQIEEEIRRLEIGIASDALPEKSTKVEIGNQSKILQLLYNGGMALHHTSDLLMTWAALQIISRSQIIDQPNVRSLGLVSFGRMKIISGQIEEGFDLGLHGLNLNNSIGDIQYRSRVLGVFGFYILPWKEGYHLSYPLLEEGMAAARKSGDQIAYYINKTHLFNLHFLSGKPIEDLLKFDFKESYVGMELTYYITHYQKELFRYISGRSPFLSLPKQEARGLAARLTLQEEKFYRNYVLARYYFMFGYYSQAIESSSIAEQNQKLQEGSPLVPANLILKALAITQNWANLGKERVDEMDWLDSFYQMISSWNDKSPSNFASHFWLLKAELGRIKSIDFKEVEDAYIHAIQGARDNVYQKAICHELFAKFYLENKNIVSASTHLQHAMFHYHQWGATRKIEQLVRQYAFIIPKKSQKRESLDIENILFELAGEIHSIQIARTLMVLLMRISASTKSMILWVNPDGDLQAFHHDSLLNFEENQEEDSWRVLSELFRMVHRTKKPLVLNQLEKHLNYPELDSILKKGVKSSLFFPVGFSENHTMVVYMESQFDSNAYSEDILRWIRIVSRQGGVILDNARNFENTLRLNEEVQKKMEEKQALMTLLEKQKDSHIKDLIKVQEYERERIAGELHDSLGSQLSTLKLNLTHIFDSSGKDSFKSEGLKSLKKLDEAIDEVRRIAHHMSPVSLKRFGLELALQALLEPLSQQTTIQTELQILGLEERLEAQLELAVYRICQELIQNVLKHSKAEYLRLQIIRHFDSVNISIEDNGVGIQKSKEEWGMGLLGIETKVQMLNGEFQIESQPGKGCLVMIDIPN</sequence>
<accession>A0A1M7ZJD8</accession>
<dbReference type="InterPro" id="IPR003594">
    <property type="entry name" value="HATPase_dom"/>
</dbReference>
<dbReference type="SUPFAM" id="SSF52540">
    <property type="entry name" value="P-loop containing nucleoside triphosphate hydrolases"/>
    <property type="match status" value="1"/>
</dbReference>
<dbReference type="SUPFAM" id="SSF55781">
    <property type="entry name" value="GAF domain-like"/>
    <property type="match status" value="1"/>
</dbReference>
<dbReference type="OrthoDB" id="9806704at2"/>
<keyword evidence="15" id="KW-0418">Kinase</keyword>
<evidence type="ECO:0000256" key="2">
    <source>
        <dbReference type="ARBA" id="ARBA00001966"/>
    </source>
</evidence>
<dbReference type="EC" id="2.7.13.3" evidence="4"/>
<keyword evidence="15" id="KW-0808">Transferase</keyword>
<organism evidence="15 16">
    <name type="scientific">Algoriphagus zhangzhouensis</name>
    <dbReference type="NCBI Taxonomy" id="1073327"/>
    <lineage>
        <taxon>Bacteria</taxon>
        <taxon>Pseudomonadati</taxon>
        <taxon>Bacteroidota</taxon>
        <taxon>Cytophagia</taxon>
        <taxon>Cytophagales</taxon>
        <taxon>Cyclobacteriaceae</taxon>
        <taxon>Algoriphagus</taxon>
    </lineage>
</organism>
<dbReference type="EMBL" id="FRXN01000006">
    <property type="protein sequence ID" value="SHO65035.1"/>
    <property type="molecule type" value="Genomic_DNA"/>
</dbReference>
<evidence type="ECO:0000256" key="10">
    <source>
        <dbReference type="ARBA" id="ARBA00023014"/>
    </source>
</evidence>
<dbReference type="Gene3D" id="3.40.50.300">
    <property type="entry name" value="P-loop containing nucleotide triphosphate hydrolases"/>
    <property type="match status" value="1"/>
</dbReference>
<dbReference type="InterPro" id="IPR029016">
    <property type="entry name" value="GAF-like_dom_sf"/>
</dbReference>
<keyword evidence="7" id="KW-0963">Cytoplasm</keyword>
<dbReference type="GO" id="GO:0005737">
    <property type="term" value="C:cytoplasm"/>
    <property type="evidence" value="ECO:0007669"/>
    <property type="project" value="UniProtKB-SubCell"/>
</dbReference>
<dbReference type="InterPro" id="IPR004358">
    <property type="entry name" value="Sig_transdc_His_kin-like_C"/>
</dbReference>
<keyword evidence="13" id="KW-0175">Coiled coil</keyword>
<dbReference type="PROSITE" id="PS50109">
    <property type="entry name" value="HIS_KIN"/>
    <property type="match status" value="1"/>
</dbReference>
<dbReference type="PANTHER" id="PTHR43642:SF1">
    <property type="entry name" value="HYBRID SIGNAL TRANSDUCTION HISTIDINE KINASE G"/>
    <property type="match status" value="1"/>
</dbReference>
<dbReference type="InterPro" id="IPR036890">
    <property type="entry name" value="HATPase_C_sf"/>
</dbReference>
<evidence type="ECO:0000256" key="4">
    <source>
        <dbReference type="ARBA" id="ARBA00012438"/>
    </source>
</evidence>
<name>A0A1M7ZJD8_9BACT</name>
<dbReference type="PANTHER" id="PTHR43642">
    <property type="entry name" value="HYBRID SIGNAL TRANSDUCTION HISTIDINE KINASE G"/>
    <property type="match status" value="1"/>
</dbReference>
<dbReference type="InterPro" id="IPR041664">
    <property type="entry name" value="AAA_16"/>
</dbReference>
<dbReference type="Proteomes" id="UP000184609">
    <property type="component" value="Unassembled WGS sequence"/>
</dbReference>
<dbReference type="GO" id="GO:0016020">
    <property type="term" value="C:membrane"/>
    <property type="evidence" value="ECO:0007669"/>
    <property type="project" value="InterPro"/>
</dbReference>
<dbReference type="PRINTS" id="PR00344">
    <property type="entry name" value="BCTRLSENSOR"/>
</dbReference>
<dbReference type="InterPro" id="IPR011712">
    <property type="entry name" value="Sig_transdc_His_kin_sub3_dim/P"/>
</dbReference>
<comment type="function">
    <text evidence="11">Member of the two-component regulatory system NreB/NreC involved in the control of dissimilatory nitrate/nitrite reduction in response to oxygen. NreB functions as a direct oxygen sensor histidine kinase which is autophosphorylated, in the absence of oxygen, probably at the conserved histidine residue, and transfers its phosphate group probably to a conserved aspartate residue of NreC. NreB/NreC activates the expression of the nitrate (narGHJI) and nitrite (nir) reductase operons, as well as the putative nitrate transporter gene narT.</text>
</comment>
<evidence type="ECO:0000256" key="5">
    <source>
        <dbReference type="ARBA" id="ARBA00017322"/>
    </source>
</evidence>
<proteinExistence type="predicted"/>
<dbReference type="Pfam" id="PF02518">
    <property type="entry name" value="HATPase_c"/>
    <property type="match status" value="1"/>
</dbReference>
<evidence type="ECO:0000256" key="3">
    <source>
        <dbReference type="ARBA" id="ARBA00004496"/>
    </source>
</evidence>
<evidence type="ECO:0000256" key="6">
    <source>
        <dbReference type="ARBA" id="ARBA00022485"/>
    </source>
</evidence>
<dbReference type="InterPro" id="IPR053159">
    <property type="entry name" value="Hybrid_Histidine_Kinase"/>
</dbReference>
<evidence type="ECO:0000256" key="11">
    <source>
        <dbReference type="ARBA" id="ARBA00024827"/>
    </source>
</evidence>
<dbReference type="GO" id="GO:0051539">
    <property type="term" value="F:4 iron, 4 sulfur cluster binding"/>
    <property type="evidence" value="ECO:0007669"/>
    <property type="project" value="UniProtKB-KW"/>
</dbReference>
<dbReference type="GO" id="GO:0046983">
    <property type="term" value="F:protein dimerization activity"/>
    <property type="evidence" value="ECO:0007669"/>
    <property type="project" value="InterPro"/>
</dbReference>
<comment type="subcellular location">
    <subcellularLocation>
        <location evidence="3">Cytoplasm</location>
    </subcellularLocation>
</comment>
<feature type="domain" description="Histidine kinase" evidence="14">
    <location>
        <begin position="1182"/>
        <end position="1372"/>
    </location>
</feature>
<gene>
    <name evidence="15" type="ORF">SAMN04488108_3818</name>
</gene>
<feature type="coiled-coil region" evidence="13">
    <location>
        <begin position="1137"/>
        <end position="1164"/>
    </location>
</feature>
<keyword evidence="6" id="KW-0004">4Fe-4S</keyword>
<dbReference type="Gene3D" id="3.30.565.10">
    <property type="entry name" value="Histidine kinase-like ATPase, C-terminal domain"/>
    <property type="match status" value="1"/>
</dbReference>
<comment type="catalytic activity">
    <reaction evidence="1">
        <text>ATP + protein L-histidine = ADP + protein N-phospho-L-histidine.</text>
        <dbReference type="EC" id="2.7.13.3"/>
    </reaction>
</comment>
<evidence type="ECO:0000256" key="9">
    <source>
        <dbReference type="ARBA" id="ARBA00023004"/>
    </source>
</evidence>
<dbReference type="Pfam" id="PF13191">
    <property type="entry name" value="AAA_16"/>
    <property type="match status" value="1"/>
</dbReference>
<reference evidence="16" key="1">
    <citation type="submission" date="2016-12" db="EMBL/GenBank/DDBJ databases">
        <authorList>
            <person name="Varghese N."/>
            <person name="Submissions S."/>
        </authorList>
    </citation>
    <scope>NUCLEOTIDE SEQUENCE [LARGE SCALE GENOMIC DNA]</scope>
    <source>
        <strain evidence="16">DSM 25035</strain>
    </source>
</reference>
<evidence type="ECO:0000313" key="15">
    <source>
        <dbReference type="EMBL" id="SHO65035.1"/>
    </source>
</evidence>
<evidence type="ECO:0000256" key="7">
    <source>
        <dbReference type="ARBA" id="ARBA00022490"/>
    </source>
</evidence>
<comment type="cofactor">
    <cofactor evidence="2">
        <name>[4Fe-4S] cluster</name>
        <dbReference type="ChEBI" id="CHEBI:49883"/>
    </cofactor>
</comment>
<keyword evidence="9" id="KW-0408">Iron</keyword>
<dbReference type="GO" id="GO:0046872">
    <property type="term" value="F:metal ion binding"/>
    <property type="evidence" value="ECO:0007669"/>
    <property type="project" value="UniProtKB-KW"/>
</dbReference>
<evidence type="ECO:0000256" key="1">
    <source>
        <dbReference type="ARBA" id="ARBA00000085"/>
    </source>
</evidence>
<dbReference type="STRING" id="1073327.SAMN04488108_3818"/>
<keyword evidence="10" id="KW-0411">Iron-sulfur</keyword>
<keyword evidence="8" id="KW-0479">Metal-binding</keyword>
<dbReference type="Gene3D" id="1.20.5.1930">
    <property type="match status" value="1"/>
</dbReference>
<dbReference type="Pfam" id="PF07730">
    <property type="entry name" value="HisKA_3"/>
    <property type="match status" value="1"/>
</dbReference>
<dbReference type="SUPFAM" id="SSF55874">
    <property type="entry name" value="ATPase domain of HSP90 chaperone/DNA topoisomerase II/histidine kinase"/>
    <property type="match status" value="1"/>
</dbReference>
<dbReference type="CDD" id="cd16917">
    <property type="entry name" value="HATPase_UhpB-NarQ-NarX-like"/>
    <property type="match status" value="1"/>
</dbReference>
<protein>
    <recommendedName>
        <fullName evidence="5">Oxygen sensor histidine kinase NreB</fullName>
        <ecNumber evidence="4">2.7.13.3</ecNumber>
    </recommendedName>
    <alternativeName>
        <fullName evidence="12">Nitrogen regulation protein B</fullName>
    </alternativeName>
</protein>
<keyword evidence="16" id="KW-1185">Reference proteome</keyword>
<evidence type="ECO:0000256" key="12">
    <source>
        <dbReference type="ARBA" id="ARBA00030800"/>
    </source>
</evidence>
<evidence type="ECO:0000256" key="13">
    <source>
        <dbReference type="SAM" id="Coils"/>
    </source>
</evidence>
<dbReference type="GO" id="GO:0000155">
    <property type="term" value="F:phosphorelay sensor kinase activity"/>
    <property type="evidence" value="ECO:0007669"/>
    <property type="project" value="InterPro"/>
</dbReference>
<dbReference type="InterPro" id="IPR005467">
    <property type="entry name" value="His_kinase_dom"/>
</dbReference>
<evidence type="ECO:0000256" key="8">
    <source>
        <dbReference type="ARBA" id="ARBA00022723"/>
    </source>
</evidence>
<dbReference type="Gene3D" id="3.30.450.40">
    <property type="match status" value="1"/>
</dbReference>
<dbReference type="InterPro" id="IPR027417">
    <property type="entry name" value="P-loop_NTPase"/>
</dbReference>